<evidence type="ECO:0000259" key="2">
    <source>
        <dbReference type="Pfam" id="PF09848"/>
    </source>
</evidence>
<proteinExistence type="predicted"/>
<dbReference type="EMBL" id="CAFBOG010000330">
    <property type="protein sequence ID" value="CAB5002131.1"/>
    <property type="molecule type" value="Genomic_DNA"/>
</dbReference>
<feature type="domain" description="Schlafen group 3-like DNA/RNA helicase" evidence="2">
    <location>
        <begin position="282"/>
        <end position="390"/>
    </location>
</feature>
<organism evidence="3">
    <name type="scientific">freshwater metagenome</name>
    <dbReference type="NCBI Taxonomy" id="449393"/>
    <lineage>
        <taxon>unclassified sequences</taxon>
        <taxon>metagenomes</taxon>
        <taxon>ecological metagenomes</taxon>
    </lineage>
</organism>
<dbReference type="Pfam" id="PF08378">
    <property type="entry name" value="NERD"/>
    <property type="match status" value="1"/>
</dbReference>
<reference evidence="3" key="1">
    <citation type="submission" date="2020-05" db="EMBL/GenBank/DDBJ databases">
        <authorList>
            <person name="Chiriac C."/>
            <person name="Salcher M."/>
            <person name="Ghai R."/>
            <person name="Kavagutti S V."/>
        </authorList>
    </citation>
    <scope>NUCLEOTIDE SEQUENCE</scope>
</reference>
<evidence type="ECO:0000259" key="1">
    <source>
        <dbReference type="Pfam" id="PF08378"/>
    </source>
</evidence>
<protein>
    <submittedName>
        <fullName evidence="3">Unannotated protein</fullName>
    </submittedName>
</protein>
<dbReference type="SUPFAM" id="SSF52540">
    <property type="entry name" value="P-loop containing nucleoside triphosphate hydrolases"/>
    <property type="match status" value="1"/>
</dbReference>
<sequence>MTASWRVEIAKQFVCAINKVDLHARTLPQQAIGLRRAEQVTNLWDKKSHSVLVNLGQAVYMGVLIPEDFPFESLKDDAERQVVRVLRDGLRDGWFIIPNVGMSTHRDFQIDIVLLHREHGVLNLEVKGHRIVVRDGIWCSGRHPGKPLKKQPYQQAQSNAFELRKLLRSECDLPNLHVEYGVAFPNTTSFDGRLPPEVNRAQLLIASDLDDPQHAVDLLMTHRWGNQPLSQDALESIVDVLSPNATFSWDPLAQASSARSRLDDICQEQIKAMAGLDVNTRVAVTGAAGTGKSRLAANWALRAFHREERTLVTCYNEPLAAQLRRRLPEDDSLRIGAFLTLALSLEGMEPLVPPADAGDEWWNVHAVGHLLRYWHQVTEQFDTIIIDEAQDFSPAWIAALEMLLDPEGPRRVLLLADEHQMLYQRGFTTPLAADGWTRCELVVNCRNSFSIGNLIRRRLNGAPAPLNRPEAAGIRWIEADDLESAVAAVQEQLHQLVTVEARDPSTILVETTDSTTRHALRAHSNLVPWEQAASTPGQVVCENVHRAKGLEVDTVLFVCTDSQVEDTLLYIGLSRAVVELTVIGPKALADRLGL</sequence>
<dbReference type="InterPro" id="IPR011528">
    <property type="entry name" value="NERD"/>
</dbReference>
<dbReference type="Pfam" id="PF09848">
    <property type="entry name" value="SLFN-g3_helicase"/>
    <property type="match status" value="1"/>
</dbReference>
<accession>A0A6J7PAF9</accession>
<dbReference type="InterPro" id="IPR018647">
    <property type="entry name" value="SLFN_3-like_DNA/RNA_helicase"/>
</dbReference>
<feature type="domain" description="NERD" evidence="1">
    <location>
        <begin position="77"/>
        <end position="185"/>
    </location>
</feature>
<dbReference type="AlphaFoldDB" id="A0A6J7PAF9"/>
<gene>
    <name evidence="3" type="ORF">UFOPK3914_02206</name>
</gene>
<dbReference type="Gene3D" id="3.40.50.300">
    <property type="entry name" value="P-loop containing nucleotide triphosphate hydrolases"/>
    <property type="match status" value="2"/>
</dbReference>
<name>A0A6J7PAF9_9ZZZZ</name>
<dbReference type="InterPro" id="IPR027417">
    <property type="entry name" value="P-loop_NTPase"/>
</dbReference>
<evidence type="ECO:0000313" key="3">
    <source>
        <dbReference type="EMBL" id="CAB5002131.1"/>
    </source>
</evidence>